<sequence length="164" mass="18747">MAEVVDRRGDFQAEQYRPPPPPQHANILVLALIFPMMVALLQLKYQGSDKSPFDTHSAQMFLSVASFFIYCFSLNALFKISPHSNYYYAKMVHFSASVFAALTFASFLSLLFPLLSPILYTFSVLYSAAHQLLYSTLLTDRFKRLYQKFTNSTDMDSSENRIPV</sequence>
<reference evidence="2 3" key="1">
    <citation type="journal article" date="2021" name="BMC Genomics">
        <title>Datura genome reveals duplications of psychoactive alkaloid biosynthetic genes and high mutation rate following tissue culture.</title>
        <authorList>
            <person name="Rajewski A."/>
            <person name="Carter-House D."/>
            <person name="Stajich J."/>
            <person name="Litt A."/>
        </authorList>
    </citation>
    <scope>NUCLEOTIDE SEQUENCE [LARGE SCALE GENOMIC DNA]</scope>
    <source>
        <strain evidence="2">AR-01</strain>
    </source>
</reference>
<dbReference type="Proteomes" id="UP000823775">
    <property type="component" value="Unassembled WGS sequence"/>
</dbReference>
<organism evidence="2 3">
    <name type="scientific">Datura stramonium</name>
    <name type="common">Jimsonweed</name>
    <name type="synonym">Common thornapple</name>
    <dbReference type="NCBI Taxonomy" id="4076"/>
    <lineage>
        <taxon>Eukaryota</taxon>
        <taxon>Viridiplantae</taxon>
        <taxon>Streptophyta</taxon>
        <taxon>Embryophyta</taxon>
        <taxon>Tracheophyta</taxon>
        <taxon>Spermatophyta</taxon>
        <taxon>Magnoliopsida</taxon>
        <taxon>eudicotyledons</taxon>
        <taxon>Gunneridae</taxon>
        <taxon>Pentapetalae</taxon>
        <taxon>asterids</taxon>
        <taxon>lamiids</taxon>
        <taxon>Solanales</taxon>
        <taxon>Solanaceae</taxon>
        <taxon>Solanoideae</taxon>
        <taxon>Datureae</taxon>
        <taxon>Datura</taxon>
    </lineage>
</organism>
<keyword evidence="3" id="KW-1185">Reference proteome</keyword>
<proteinExistence type="predicted"/>
<dbReference type="PANTHER" id="PTHR34115:SF5">
    <property type="entry name" value="PROTEIN, PUTATIVE-RELATED"/>
    <property type="match status" value="1"/>
</dbReference>
<feature type="transmembrane region" description="Helical" evidence="1">
    <location>
        <begin position="25"/>
        <end position="45"/>
    </location>
</feature>
<keyword evidence="1" id="KW-1133">Transmembrane helix</keyword>
<dbReference type="EMBL" id="JACEIK010000799">
    <property type="protein sequence ID" value="MCD7462396.1"/>
    <property type="molecule type" value="Genomic_DNA"/>
</dbReference>
<dbReference type="PANTHER" id="PTHR34115">
    <property type="entry name" value="PROTEIN, PUTATIVE-RELATED"/>
    <property type="match status" value="1"/>
</dbReference>
<evidence type="ECO:0000256" key="1">
    <source>
        <dbReference type="SAM" id="Phobius"/>
    </source>
</evidence>
<name>A0ABS8SU66_DATST</name>
<feature type="transmembrane region" description="Helical" evidence="1">
    <location>
        <begin position="92"/>
        <end position="112"/>
    </location>
</feature>
<feature type="transmembrane region" description="Helical" evidence="1">
    <location>
        <begin position="57"/>
        <end position="80"/>
    </location>
</feature>
<feature type="transmembrane region" description="Helical" evidence="1">
    <location>
        <begin position="118"/>
        <end position="138"/>
    </location>
</feature>
<evidence type="ECO:0000313" key="3">
    <source>
        <dbReference type="Proteomes" id="UP000823775"/>
    </source>
</evidence>
<dbReference type="InterPro" id="IPR053258">
    <property type="entry name" value="Ca-permeable_cation_channel"/>
</dbReference>
<keyword evidence="1" id="KW-0472">Membrane</keyword>
<accession>A0ABS8SU66</accession>
<evidence type="ECO:0000313" key="2">
    <source>
        <dbReference type="EMBL" id="MCD7462396.1"/>
    </source>
</evidence>
<comment type="caution">
    <text evidence="2">The sequence shown here is derived from an EMBL/GenBank/DDBJ whole genome shotgun (WGS) entry which is preliminary data.</text>
</comment>
<gene>
    <name evidence="2" type="ORF">HAX54_048415</name>
</gene>
<protein>
    <submittedName>
        <fullName evidence="2">Uncharacterized protein</fullName>
    </submittedName>
</protein>
<keyword evidence="1" id="KW-0812">Transmembrane</keyword>